<keyword evidence="11" id="KW-0648">Protein biosynthesis</keyword>
<evidence type="ECO:0000256" key="16">
    <source>
        <dbReference type="ARBA" id="ARBA00076506"/>
    </source>
</evidence>
<evidence type="ECO:0000256" key="1">
    <source>
        <dbReference type="ARBA" id="ARBA00001936"/>
    </source>
</evidence>
<dbReference type="Pfam" id="PF21208">
    <property type="entry name" value="euk_SelB_III"/>
    <property type="match status" value="1"/>
</dbReference>
<evidence type="ECO:0000256" key="5">
    <source>
        <dbReference type="ARBA" id="ARBA00015953"/>
    </source>
</evidence>
<organism evidence="19">
    <name type="scientific">Schistocephalus solidus</name>
    <name type="common">Tapeworm</name>
    <dbReference type="NCBI Taxonomy" id="70667"/>
    <lineage>
        <taxon>Eukaryota</taxon>
        <taxon>Metazoa</taxon>
        <taxon>Spiralia</taxon>
        <taxon>Lophotrochozoa</taxon>
        <taxon>Platyhelminthes</taxon>
        <taxon>Cestoda</taxon>
        <taxon>Eucestoda</taxon>
        <taxon>Diphyllobothriidea</taxon>
        <taxon>Diphyllobothriidae</taxon>
        <taxon>Schistocephalus</taxon>
    </lineage>
</organism>
<keyword evidence="8" id="KW-0597">Phosphoprotein</keyword>
<comment type="cofactor">
    <cofactor evidence="2">
        <name>Mg(2+)</name>
        <dbReference type="ChEBI" id="CHEBI:18420"/>
    </cofactor>
</comment>
<dbReference type="PROSITE" id="PS51722">
    <property type="entry name" value="G_TR_2"/>
    <property type="match status" value="1"/>
</dbReference>
<feature type="domain" description="Tr-type G" evidence="18">
    <location>
        <begin position="14"/>
        <end position="215"/>
    </location>
</feature>
<evidence type="ECO:0000256" key="8">
    <source>
        <dbReference type="ARBA" id="ARBA00022553"/>
    </source>
</evidence>
<evidence type="ECO:0000256" key="13">
    <source>
        <dbReference type="ARBA" id="ARBA00023242"/>
    </source>
</evidence>
<dbReference type="InterPro" id="IPR049393">
    <property type="entry name" value="eEFSec_III"/>
</dbReference>
<evidence type="ECO:0000259" key="18">
    <source>
        <dbReference type="PROSITE" id="PS51722"/>
    </source>
</evidence>
<evidence type="ECO:0000256" key="11">
    <source>
        <dbReference type="ARBA" id="ARBA00022917"/>
    </source>
</evidence>
<evidence type="ECO:0000313" key="19">
    <source>
        <dbReference type="EMBL" id="JAP50087.1"/>
    </source>
</evidence>
<comment type="function">
    <text evidence="15">Translation factor required for the incorporation of the rare amino acid selenocysteine encoded by UGA codons. Replaces the eRF1-eRF3-GTP ternary complex for the insertion of selenocysteine directed by the UGA codon. Insertion of selenocysteine at UGA codons is mediated by SECISBP2 and EEFSEC: SECISBP2 (1) specifically binds the SECIS sequence once the 80S ribosome encounters an in-frame UGA codon and (2) contacts the RPS27A/eS31 of the 40S ribosome before ribosome stalling. (3) GTP-bound EEFSEC then delivers selenocysteinyl-tRNA(Sec) to the 80S ribosome and adopts a preaccommodated state conformation. (4) After GTP hydrolysis, EEFSEC dissociates from the assembly, selenocysteinyl-tRNA(Sec) accommodates, and peptide bond synthesis and selenoprotein elongation occur.</text>
</comment>
<dbReference type="CDD" id="cd01889">
    <property type="entry name" value="SelB_euk"/>
    <property type="match status" value="1"/>
</dbReference>
<dbReference type="Gene3D" id="3.40.50.300">
    <property type="entry name" value="P-loop containing nucleotide triphosphate hydrolases"/>
    <property type="match status" value="1"/>
</dbReference>
<dbReference type="InterPro" id="IPR049394">
    <property type="entry name" value="eEFSec_C"/>
</dbReference>
<accession>A0A0X3PJP3</accession>
<evidence type="ECO:0000256" key="12">
    <source>
        <dbReference type="ARBA" id="ARBA00023134"/>
    </source>
</evidence>
<evidence type="ECO:0000256" key="9">
    <source>
        <dbReference type="ARBA" id="ARBA00022741"/>
    </source>
</evidence>
<keyword evidence="10" id="KW-0378">Hydrolase</keyword>
<dbReference type="PANTHER" id="PTHR43721:SF11">
    <property type="entry name" value="SELENOCYSTEINE-SPECIFIC ELONGATION FACTOR"/>
    <property type="match status" value="1"/>
</dbReference>
<evidence type="ECO:0000256" key="10">
    <source>
        <dbReference type="ARBA" id="ARBA00022801"/>
    </source>
</evidence>
<dbReference type="CDD" id="cd03696">
    <property type="entry name" value="SelB_II"/>
    <property type="match status" value="1"/>
</dbReference>
<dbReference type="InterPro" id="IPR000795">
    <property type="entry name" value="T_Tr_GTP-bd_dom"/>
</dbReference>
<dbReference type="GO" id="GO:0005525">
    <property type="term" value="F:GTP binding"/>
    <property type="evidence" value="ECO:0007669"/>
    <property type="project" value="UniProtKB-KW"/>
</dbReference>
<dbReference type="PANTHER" id="PTHR43721">
    <property type="entry name" value="ELONGATION FACTOR TU-RELATED"/>
    <property type="match status" value="1"/>
</dbReference>
<evidence type="ECO:0000256" key="17">
    <source>
        <dbReference type="ARBA" id="ARBA00082387"/>
    </source>
</evidence>
<sequence length="572" mass="61494">LTSLVVCSTTVDMILNVNVGLLGHVDSGKTSLCKALSTVASTAAFDKNPQSQKRGITLDLGFSSFTVKTNIPPQLSSPESPVDALQITLVDCPGHASLIRTIICGSHIIDMMLLVVDVNKGFQTQTAECLIIGELTCEVLLVVLNKVDLLEPSTREEKIAKMKSRIIKTLAKTRFSGAPIVAVSAIATQQAADGPHSTDMANLIQLLLASIPNPRAKREQQLALPFLFAVDHCFVKTGQGTVLTGTVLRGSVHVGETVEIPQHKLQKKVKSIQMFRNPVEVIGPGDRAGICIAQLDAGVMERGFVVQPGSLLPCSACLLSGVTKIGYFKSTVRSKGKFHVSVGQDTVLARITCLLACTPTSTDSEPREFQYLDMLPDVIQDASIGGPNNTFMLLQFDTPVVVPVGELAIGSRLDADPLAPSCRLAFHGKVVNIFPTADLVSSLPVYRLKSRAGEVERLADSRSCIVRDLFKRETNFDIFQGLKVHVRSTTTDAGDAPIEALDIPGVIEGSFGLSGKCRVRLSEDLPDSLVQKFGSKGSKKVGSAASSTDPRTLSVVLEFKKHVFDPKRRFVQ</sequence>
<dbReference type="InterPro" id="IPR004161">
    <property type="entry name" value="EFTu-like_2"/>
</dbReference>
<dbReference type="InterPro" id="IPR027417">
    <property type="entry name" value="P-loop_NTPase"/>
</dbReference>
<dbReference type="InterPro" id="IPR050055">
    <property type="entry name" value="EF-Tu_GTPase"/>
</dbReference>
<dbReference type="AlphaFoldDB" id="A0A0X3PJP3"/>
<dbReference type="SUPFAM" id="SSF52540">
    <property type="entry name" value="P-loop containing nucleoside triphosphate hydrolases"/>
    <property type="match status" value="1"/>
</dbReference>
<reference evidence="19" key="1">
    <citation type="submission" date="2016-01" db="EMBL/GenBank/DDBJ databases">
        <title>Reference transcriptome for the parasite Schistocephalus solidus: insights into the molecular evolution of parasitism.</title>
        <authorList>
            <person name="Hebert F.O."/>
            <person name="Grambauer S."/>
            <person name="Barber I."/>
            <person name="Landry C.R."/>
            <person name="Aubin-Horth N."/>
        </authorList>
    </citation>
    <scope>NUCLEOTIDE SEQUENCE</scope>
</reference>
<dbReference type="Pfam" id="PF03144">
    <property type="entry name" value="GTP_EFTU_D2"/>
    <property type="match status" value="1"/>
</dbReference>
<evidence type="ECO:0000256" key="15">
    <source>
        <dbReference type="ARBA" id="ARBA00054716"/>
    </source>
</evidence>
<dbReference type="GO" id="GO:0003924">
    <property type="term" value="F:GTPase activity"/>
    <property type="evidence" value="ECO:0007669"/>
    <property type="project" value="InterPro"/>
</dbReference>
<protein>
    <recommendedName>
        <fullName evidence="5">Selenocysteine-specific elongation factor</fullName>
    </recommendedName>
    <alternativeName>
        <fullName evidence="17">Elongation factor sec</fullName>
    </alternativeName>
    <alternativeName>
        <fullName evidence="16">Eukaryotic elongation factor, selenocysteine-tRNA-specific</fullName>
    </alternativeName>
</protein>
<proteinExistence type="predicted"/>
<dbReference type="GO" id="GO:0001514">
    <property type="term" value="P:selenocysteine incorporation"/>
    <property type="evidence" value="ECO:0007669"/>
    <property type="project" value="UniProtKB-ARBA"/>
</dbReference>
<evidence type="ECO:0000256" key="14">
    <source>
        <dbReference type="ARBA" id="ARBA00049117"/>
    </source>
</evidence>
<dbReference type="CDD" id="cd04094">
    <property type="entry name" value="eSelB_III"/>
    <property type="match status" value="1"/>
</dbReference>
<dbReference type="InterPro" id="IPR009000">
    <property type="entry name" value="Transl_B-barrel_sf"/>
</dbReference>
<keyword evidence="7" id="KW-0963">Cytoplasm</keyword>
<dbReference type="Pfam" id="PF21131">
    <property type="entry name" value="eEFSec_4th"/>
    <property type="match status" value="1"/>
</dbReference>
<feature type="non-terminal residue" evidence="19">
    <location>
        <position position="1"/>
    </location>
</feature>
<keyword evidence="13" id="KW-0539">Nucleus</keyword>
<dbReference type="Gene3D" id="2.40.30.10">
    <property type="entry name" value="Translation factors"/>
    <property type="match status" value="2"/>
</dbReference>
<dbReference type="SUPFAM" id="SSF50447">
    <property type="entry name" value="Translation proteins"/>
    <property type="match status" value="1"/>
</dbReference>
<name>A0A0X3PJP3_SCHSO</name>
<gene>
    <name evidence="19" type="primary">SELB</name>
    <name evidence="19" type="ORF">TR153303</name>
</gene>
<dbReference type="EMBL" id="GEEE01013138">
    <property type="protein sequence ID" value="JAP50087.1"/>
    <property type="molecule type" value="Transcribed_RNA"/>
</dbReference>
<dbReference type="PRINTS" id="PR00315">
    <property type="entry name" value="ELONGATNFCT"/>
</dbReference>
<dbReference type="GO" id="GO:0005737">
    <property type="term" value="C:cytoplasm"/>
    <property type="evidence" value="ECO:0007669"/>
    <property type="project" value="UniProtKB-SubCell"/>
</dbReference>
<keyword evidence="12" id="KW-0342">GTP-binding</keyword>
<comment type="catalytic activity">
    <reaction evidence="14">
        <text>GTP + H2O = GDP + phosphate + H(+)</text>
        <dbReference type="Rhea" id="RHEA:19669"/>
        <dbReference type="ChEBI" id="CHEBI:15377"/>
        <dbReference type="ChEBI" id="CHEBI:15378"/>
        <dbReference type="ChEBI" id="CHEBI:37565"/>
        <dbReference type="ChEBI" id="CHEBI:43474"/>
        <dbReference type="ChEBI" id="CHEBI:58189"/>
    </reaction>
    <physiologicalReaction direction="left-to-right" evidence="14">
        <dbReference type="Rhea" id="RHEA:19670"/>
    </physiologicalReaction>
</comment>
<evidence type="ECO:0000256" key="3">
    <source>
        <dbReference type="ARBA" id="ARBA00004123"/>
    </source>
</evidence>
<evidence type="ECO:0000256" key="2">
    <source>
        <dbReference type="ARBA" id="ARBA00001946"/>
    </source>
</evidence>
<dbReference type="GO" id="GO:0005634">
    <property type="term" value="C:nucleus"/>
    <property type="evidence" value="ECO:0007669"/>
    <property type="project" value="UniProtKB-SubCell"/>
</dbReference>
<dbReference type="GO" id="GO:0003746">
    <property type="term" value="F:translation elongation factor activity"/>
    <property type="evidence" value="ECO:0007669"/>
    <property type="project" value="UniProtKB-KW"/>
</dbReference>
<keyword evidence="6" id="KW-0488">Methylation</keyword>
<evidence type="ECO:0000256" key="7">
    <source>
        <dbReference type="ARBA" id="ARBA00022490"/>
    </source>
</evidence>
<dbReference type="FunFam" id="2.40.30.10:FF:000052">
    <property type="entry name" value="Selenocysteine-specific elongation factor EF-Sec"/>
    <property type="match status" value="1"/>
</dbReference>
<dbReference type="FunFam" id="3.40.50.300:FF:000900">
    <property type="entry name" value="Eukaryotic elongation factor, selenocysteine-tRNA-specific"/>
    <property type="match status" value="1"/>
</dbReference>
<comment type="cofactor">
    <cofactor evidence="1">
        <name>Mn(2+)</name>
        <dbReference type="ChEBI" id="CHEBI:29035"/>
    </cofactor>
</comment>
<comment type="subcellular location">
    <subcellularLocation>
        <location evidence="4">Cytoplasm</location>
    </subcellularLocation>
    <subcellularLocation>
        <location evidence="3">Nucleus</location>
    </subcellularLocation>
</comment>
<dbReference type="Pfam" id="PF00009">
    <property type="entry name" value="GTP_EFTU"/>
    <property type="match status" value="1"/>
</dbReference>
<evidence type="ECO:0000256" key="4">
    <source>
        <dbReference type="ARBA" id="ARBA00004496"/>
    </source>
</evidence>
<keyword evidence="19" id="KW-0251">Elongation factor</keyword>
<keyword evidence="9" id="KW-0547">Nucleotide-binding</keyword>
<evidence type="ECO:0000256" key="6">
    <source>
        <dbReference type="ARBA" id="ARBA00022481"/>
    </source>
</evidence>